<sequence>MFIMFRGKKMEIDNTKGSIEGTVNSSENSDLIKVRAILSCSSCGYKKKFRKQFRRSQMEEIMVSIRIFDWMTCSCGDLLDLNLEFNI</sequence>
<organism evidence="1">
    <name type="scientific">marine sediment metagenome</name>
    <dbReference type="NCBI Taxonomy" id="412755"/>
    <lineage>
        <taxon>unclassified sequences</taxon>
        <taxon>metagenomes</taxon>
        <taxon>ecological metagenomes</taxon>
    </lineage>
</organism>
<proteinExistence type="predicted"/>
<reference evidence="1" key="1">
    <citation type="journal article" date="2015" name="Nature">
        <title>Complex archaea that bridge the gap between prokaryotes and eukaryotes.</title>
        <authorList>
            <person name="Spang A."/>
            <person name="Saw J.H."/>
            <person name="Jorgensen S.L."/>
            <person name="Zaremba-Niedzwiedzka K."/>
            <person name="Martijn J."/>
            <person name="Lind A.E."/>
            <person name="van Eijk R."/>
            <person name="Schleper C."/>
            <person name="Guy L."/>
            <person name="Ettema T.J."/>
        </authorList>
    </citation>
    <scope>NUCLEOTIDE SEQUENCE</scope>
</reference>
<dbReference type="AlphaFoldDB" id="A0A0F9N6F8"/>
<protein>
    <submittedName>
        <fullName evidence="1">Uncharacterized protein</fullName>
    </submittedName>
</protein>
<name>A0A0F9N6F8_9ZZZZ</name>
<gene>
    <name evidence="1" type="ORF">LCGC14_0988340</name>
</gene>
<evidence type="ECO:0000313" key="1">
    <source>
        <dbReference type="EMBL" id="KKN15210.1"/>
    </source>
</evidence>
<accession>A0A0F9N6F8</accession>
<dbReference type="EMBL" id="LAZR01003734">
    <property type="protein sequence ID" value="KKN15210.1"/>
    <property type="molecule type" value="Genomic_DNA"/>
</dbReference>
<comment type="caution">
    <text evidence="1">The sequence shown here is derived from an EMBL/GenBank/DDBJ whole genome shotgun (WGS) entry which is preliminary data.</text>
</comment>